<evidence type="ECO:0000313" key="2">
    <source>
        <dbReference type="Proteomes" id="UP000254877"/>
    </source>
</evidence>
<name>A0A376LR17_ECOLX</name>
<evidence type="ECO:0000313" key="1">
    <source>
        <dbReference type="EMBL" id="STF46280.1"/>
    </source>
</evidence>
<accession>A0A376LR17</accession>
<sequence length="121" mass="14803">MQIIIDYLCHAANTLFGFYQHPFLKEWDEMLNDIIDKGLIVEVDELTIKFNYEGKEYEIWVGNRWYSYGHIYSIGGKYIKRSQEFRPRFRTMRRLRDLHMNIFEDQKACELFKIYGDKSWN</sequence>
<dbReference type="AlphaFoldDB" id="A0A376LR17"/>
<dbReference type="Proteomes" id="UP000254877">
    <property type="component" value="Unassembled WGS sequence"/>
</dbReference>
<proteinExistence type="predicted"/>
<dbReference type="EMBL" id="UGAB01000002">
    <property type="protein sequence ID" value="STF46280.1"/>
    <property type="molecule type" value="Genomic_DNA"/>
</dbReference>
<reference evidence="1 2" key="1">
    <citation type="submission" date="2018-06" db="EMBL/GenBank/DDBJ databases">
        <authorList>
            <consortium name="Pathogen Informatics"/>
            <person name="Doyle S."/>
        </authorList>
    </citation>
    <scope>NUCLEOTIDE SEQUENCE [LARGE SCALE GENOMIC DNA]</scope>
    <source>
        <strain evidence="1 2">NCTC7928</strain>
    </source>
</reference>
<gene>
    <name evidence="1" type="ORF">NCTC7928_07082</name>
</gene>
<dbReference type="RefSeq" id="WP_021516878.1">
    <property type="nucleotide sequence ID" value="NZ_CANUDW010000006.1"/>
</dbReference>
<organism evidence="1 2">
    <name type="scientific">Escherichia coli</name>
    <dbReference type="NCBI Taxonomy" id="562"/>
    <lineage>
        <taxon>Bacteria</taxon>
        <taxon>Pseudomonadati</taxon>
        <taxon>Pseudomonadota</taxon>
        <taxon>Gammaproteobacteria</taxon>
        <taxon>Enterobacterales</taxon>
        <taxon>Enterobacteriaceae</taxon>
        <taxon>Escherichia</taxon>
    </lineage>
</organism>
<protein>
    <submittedName>
        <fullName evidence="1">Uncharacterized protein</fullName>
    </submittedName>
</protein>